<keyword evidence="3" id="KW-1185">Reference proteome</keyword>
<sequence length="375" mass="43839">MIDKYYFSFFEKCANTSIVIMLFVHIFECSTFCLSFSTASFDLLLLISRVVMVLSFLSIEYLSGFKTKRLACFIIFIVLSVLFHLYADTWNLFDFFFLPLFFSNYFSYNKLINIIFYTFVVSILCVIFLFSIKLIPTANYHRGFILRRSLGFGHPNTLGLMLMLVSMVLVLKARMISFCIKLLLFFFAIFIFVIPNSYTSGILVLLLLLLVCFIENFEKSLRKVNNDATFLLFVLFLIALISLVYLVAFTNIFRDLFVSLPGSSWARFELGRDAFYKYGLSLWAQNIPISDDPAHYLIIDCTYFNIPIVKGIIPFFVYMGVYIFSVRDCIKYQNVRLFIIQCIVLIYGISENFLYYPIFMFIFLVNKNSNQEKYS</sequence>
<dbReference type="RefSeq" id="WP_143675616.1">
    <property type="nucleotide sequence ID" value="NZ_FUXX01000018.1"/>
</dbReference>
<gene>
    <name evidence="2" type="ORF">SAMN02745213_01242</name>
</gene>
<dbReference type="Proteomes" id="UP000242432">
    <property type="component" value="Unassembled WGS sequence"/>
</dbReference>
<feature type="transmembrane region" description="Helical" evidence="1">
    <location>
        <begin position="337"/>
        <end position="365"/>
    </location>
</feature>
<organism evidence="2 3">
    <name type="scientific">Succinivibrio dextrinosolvens DSM 3072</name>
    <dbReference type="NCBI Taxonomy" id="1123324"/>
    <lineage>
        <taxon>Bacteria</taxon>
        <taxon>Pseudomonadati</taxon>
        <taxon>Pseudomonadota</taxon>
        <taxon>Gammaproteobacteria</taxon>
        <taxon>Aeromonadales</taxon>
        <taxon>Succinivibrionaceae</taxon>
        <taxon>Succinivibrio</taxon>
    </lineage>
</organism>
<reference evidence="3" key="1">
    <citation type="submission" date="2017-02" db="EMBL/GenBank/DDBJ databases">
        <authorList>
            <person name="Varghese N."/>
            <person name="Submissions S."/>
        </authorList>
    </citation>
    <scope>NUCLEOTIDE SEQUENCE [LARGE SCALE GENOMIC DNA]</scope>
    <source>
        <strain evidence="3">DSM 3072</strain>
    </source>
</reference>
<feature type="transmembrane region" description="Helical" evidence="1">
    <location>
        <begin position="229"/>
        <end position="253"/>
    </location>
</feature>
<evidence type="ECO:0000313" key="2">
    <source>
        <dbReference type="EMBL" id="SKA62330.1"/>
    </source>
</evidence>
<feature type="transmembrane region" description="Helical" evidence="1">
    <location>
        <begin position="70"/>
        <end position="86"/>
    </location>
</feature>
<name>A0A1T4VBI4_9GAMM</name>
<proteinExistence type="predicted"/>
<accession>A0A1T4VBI4</accession>
<evidence type="ECO:0000256" key="1">
    <source>
        <dbReference type="SAM" id="Phobius"/>
    </source>
</evidence>
<protein>
    <recommendedName>
        <fullName evidence="4">O-antigen ligase like membrane protein</fullName>
    </recommendedName>
</protein>
<keyword evidence="1" id="KW-0812">Transmembrane</keyword>
<feature type="transmembrane region" description="Helical" evidence="1">
    <location>
        <begin position="12"/>
        <end position="37"/>
    </location>
</feature>
<evidence type="ECO:0008006" key="4">
    <source>
        <dbReference type="Google" id="ProtNLM"/>
    </source>
</evidence>
<feature type="transmembrane region" description="Helical" evidence="1">
    <location>
        <begin position="200"/>
        <end position="217"/>
    </location>
</feature>
<dbReference type="AlphaFoldDB" id="A0A1T4VBI4"/>
<feature type="transmembrane region" description="Helical" evidence="1">
    <location>
        <begin position="152"/>
        <end position="171"/>
    </location>
</feature>
<feature type="transmembrane region" description="Helical" evidence="1">
    <location>
        <begin position="303"/>
        <end position="325"/>
    </location>
</feature>
<feature type="transmembrane region" description="Helical" evidence="1">
    <location>
        <begin position="115"/>
        <end position="132"/>
    </location>
</feature>
<evidence type="ECO:0000313" key="3">
    <source>
        <dbReference type="Proteomes" id="UP000242432"/>
    </source>
</evidence>
<dbReference type="EMBL" id="FUXX01000018">
    <property type="protein sequence ID" value="SKA62330.1"/>
    <property type="molecule type" value="Genomic_DNA"/>
</dbReference>
<keyword evidence="1" id="KW-1133">Transmembrane helix</keyword>
<keyword evidence="1" id="KW-0472">Membrane</keyword>
<feature type="transmembrane region" description="Helical" evidence="1">
    <location>
        <begin position="43"/>
        <end position="63"/>
    </location>
</feature>